<comment type="caution">
    <text evidence="3">The sequence shown here is derived from an EMBL/GenBank/DDBJ whole genome shotgun (WGS) entry which is preliminary data.</text>
</comment>
<gene>
    <name evidence="3" type="ORF">JRO89_XSUnG0070300</name>
</gene>
<accession>A0ABQ8GZN5</accession>
<organism evidence="3 4">
    <name type="scientific">Xanthoceras sorbifolium</name>
    <dbReference type="NCBI Taxonomy" id="99658"/>
    <lineage>
        <taxon>Eukaryota</taxon>
        <taxon>Viridiplantae</taxon>
        <taxon>Streptophyta</taxon>
        <taxon>Embryophyta</taxon>
        <taxon>Tracheophyta</taxon>
        <taxon>Spermatophyta</taxon>
        <taxon>Magnoliopsida</taxon>
        <taxon>eudicotyledons</taxon>
        <taxon>Gunneridae</taxon>
        <taxon>Pentapetalae</taxon>
        <taxon>rosids</taxon>
        <taxon>malvids</taxon>
        <taxon>Sapindales</taxon>
        <taxon>Sapindaceae</taxon>
        <taxon>Xanthoceroideae</taxon>
        <taxon>Xanthoceras</taxon>
    </lineage>
</organism>
<protein>
    <recommendedName>
        <fullName evidence="2">Bet v I/Major latex protein domain-containing protein</fullName>
    </recommendedName>
</protein>
<dbReference type="InterPro" id="IPR023393">
    <property type="entry name" value="START-like_dom_sf"/>
</dbReference>
<evidence type="ECO:0000259" key="2">
    <source>
        <dbReference type="SMART" id="SM01037"/>
    </source>
</evidence>
<dbReference type="SMART" id="SM01037">
    <property type="entry name" value="Bet_v_1"/>
    <property type="match status" value="1"/>
</dbReference>
<name>A0ABQ8GZN5_9ROSI</name>
<dbReference type="InterPro" id="IPR052006">
    <property type="entry name" value="MLP-like"/>
</dbReference>
<dbReference type="PANTHER" id="PTHR31338:SF20">
    <property type="entry name" value="BET V I_MAJOR LATEX PROTEIN DOMAIN-CONTAINING PROTEIN"/>
    <property type="match status" value="1"/>
</dbReference>
<dbReference type="PANTHER" id="PTHR31338">
    <property type="entry name" value="POLYKETIDE CYCLASE/DEHYDRASE AND LIPID TRANSPORT SUPERFAMILY PROTEIN"/>
    <property type="match status" value="1"/>
</dbReference>
<keyword evidence="4" id="KW-1185">Reference proteome</keyword>
<dbReference type="EMBL" id="JAFEMO010000124">
    <property type="protein sequence ID" value="KAH7525820.1"/>
    <property type="molecule type" value="Genomic_DNA"/>
</dbReference>
<reference evidence="3 4" key="1">
    <citation type="submission" date="2021-02" db="EMBL/GenBank/DDBJ databases">
        <title>Plant Genome Project.</title>
        <authorList>
            <person name="Zhang R.-G."/>
        </authorList>
    </citation>
    <scope>NUCLEOTIDE SEQUENCE [LARGE SCALE GENOMIC DNA]</scope>
    <source>
        <tissue evidence="3">Leaves</tissue>
    </source>
</reference>
<evidence type="ECO:0000313" key="4">
    <source>
        <dbReference type="Proteomes" id="UP000827721"/>
    </source>
</evidence>
<sequence>MSLKGKKETEIEIKAPADKFYNFFKGQTYHVTKATPTNVQDVEVHEGDWESHGSVKLWKYTVGKQETYKERVELDEANKTVSLVGLEGDIFKYFKSWTTVFKAIPKADGSGSVANVTIEYEKLHDAIADPKAYMELLTSVVKDVDDHIMNPEA</sequence>
<dbReference type="Proteomes" id="UP000827721">
    <property type="component" value="Unassembled WGS sequence"/>
</dbReference>
<evidence type="ECO:0000313" key="3">
    <source>
        <dbReference type="EMBL" id="KAH7525820.1"/>
    </source>
</evidence>
<dbReference type="CDD" id="cd07816">
    <property type="entry name" value="Bet_v1-like"/>
    <property type="match status" value="1"/>
</dbReference>
<proteinExistence type="inferred from homology"/>
<evidence type="ECO:0000256" key="1">
    <source>
        <dbReference type="ARBA" id="ARBA00038242"/>
    </source>
</evidence>
<dbReference type="InterPro" id="IPR000916">
    <property type="entry name" value="Bet_v_I/MLP"/>
</dbReference>
<dbReference type="Gene3D" id="3.30.530.20">
    <property type="match status" value="1"/>
</dbReference>
<dbReference type="SUPFAM" id="SSF55961">
    <property type="entry name" value="Bet v1-like"/>
    <property type="match status" value="1"/>
</dbReference>
<comment type="similarity">
    <text evidence="1">Belongs to the MLP family.</text>
</comment>
<feature type="domain" description="Bet v I/Major latex protein" evidence="2">
    <location>
        <begin position="2"/>
        <end position="151"/>
    </location>
</feature>
<dbReference type="Pfam" id="PF00407">
    <property type="entry name" value="Bet_v_1"/>
    <property type="match status" value="1"/>
</dbReference>